<dbReference type="Proteomes" id="UP001073227">
    <property type="component" value="Unassembled WGS sequence"/>
</dbReference>
<comment type="caution">
    <text evidence="1">The sequence shown here is derived from an EMBL/GenBank/DDBJ whole genome shotgun (WGS) entry which is preliminary data.</text>
</comment>
<dbReference type="InterPro" id="IPR023606">
    <property type="entry name" value="CoA-Trfase_III_dom_1_sf"/>
</dbReference>
<dbReference type="InterPro" id="IPR052985">
    <property type="entry name" value="CoA-trans_III_biosynth/detox"/>
</dbReference>
<reference evidence="1" key="1">
    <citation type="submission" date="2022-10" db="EMBL/GenBank/DDBJ databases">
        <title>Hoeflea sp. G2-23, isolated from marine algae.</title>
        <authorList>
            <person name="Kristyanto S."/>
            <person name="Kim J.M."/>
            <person name="Jeon C.O."/>
        </authorList>
    </citation>
    <scope>NUCLEOTIDE SEQUENCE</scope>
    <source>
        <strain evidence="1">G2-23</strain>
    </source>
</reference>
<sequence>MTISSTSDHQGARSMIATLSAALGVPDHAAADLQIEGAGSLPSVFAVSDFAVASVATAGLALAKWITLRSGMQPVTCVDRRLASLWFGFSIAPQGWDLPSVWDAVAGDYRGSDGWIRLHTNAPHHRAAALSELGTDADRDAVAAAVSKWPIDDLETAIVTRGGCAAAMRSLDKWRVHPQGAAVLAEPLMRVERTAGGMMPEHGLDPEFDPARPLAGVRVLDLTRVLAGPVATRFLAGFGADVLRIDPPSWDEGAVIPEVTLGKRCARLDLKDPADRARFVALVEKSDVLVHGYRPDALEKLGLGAEMRARTRPGLVDVSLDAYGWSGPWANRRGFDSLVQMSSGIAAEGMERTGSEKPVPLPAQALDQGAGYLLAAAALRGLVLRQKDGRGSRWRTSLARVGGFFASYPGVADAIAIGKPEADDYAEATELTIWGPALRLRPPLSLSGTSMAWSGPAVELGSSQPQWQGAN</sequence>
<dbReference type="Gene3D" id="3.40.50.10540">
    <property type="entry name" value="Crotonobetainyl-coa:carnitine coa-transferase, domain 1"/>
    <property type="match status" value="1"/>
</dbReference>
<dbReference type="InterPro" id="IPR003673">
    <property type="entry name" value="CoA-Trfase_fam_III"/>
</dbReference>
<dbReference type="EMBL" id="JAOVZR010000001">
    <property type="protein sequence ID" value="MCY0147520.1"/>
    <property type="molecule type" value="Genomic_DNA"/>
</dbReference>
<organism evidence="1 2">
    <name type="scientific">Hoeflea algicola</name>
    <dbReference type="NCBI Taxonomy" id="2983763"/>
    <lineage>
        <taxon>Bacteria</taxon>
        <taxon>Pseudomonadati</taxon>
        <taxon>Pseudomonadota</taxon>
        <taxon>Alphaproteobacteria</taxon>
        <taxon>Hyphomicrobiales</taxon>
        <taxon>Rhizobiaceae</taxon>
        <taxon>Hoeflea</taxon>
    </lineage>
</organism>
<dbReference type="SUPFAM" id="SSF89796">
    <property type="entry name" value="CoA-transferase family III (CaiB/BaiF)"/>
    <property type="match status" value="2"/>
</dbReference>
<gene>
    <name evidence="1" type="ORF">OEG84_07275</name>
</gene>
<dbReference type="Pfam" id="PF02515">
    <property type="entry name" value="CoA_transf_3"/>
    <property type="match status" value="1"/>
</dbReference>
<dbReference type="PANTHER" id="PTHR48229:SF1">
    <property type="entry name" value="ALPHA METHYLACYL-COA RACEMASE-RELATED"/>
    <property type="match status" value="1"/>
</dbReference>
<evidence type="ECO:0000313" key="2">
    <source>
        <dbReference type="Proteomes" id="UP001073227"/>
    </source>
</evidence>
<proteinExistence type="predicted"/>
<protein>
    <submittedName>
        <fullName evidence="1">CoA transferase</fullName>
    </submittedName>
</protein>
<keyword evidence="1" id="KW-0808">Transferase</keyword>
<evidence type="ECO:0000313" key="1">
    <source>
        <dbReference type="EMBL" id="MCY0147520.1"/>
    </source>
</evidence>
<accession>A0ABT3Z6Z5</accession>
<name>A0ABT3Z6Z5_9HYPH</name>
<dbReference type="RefSeq" id="WP_267653124.1">
    <property type="nucleotide sequence ID" value="NZ_JAOVZR010000001.1"/>
</dbReference>
<dbReference type="PANTHER" id="PTHR48229">
    <property type="entry name" value="CAIB/BAIF FAMILY ENZYME (AFU_ORTHOLOGUE AFUA_1G05360)-RELATED"/>
    <property type="match status" value="1"/>
</dbReference>
<keyword evidence="2" id="KW-1185">Reference proteome</keyword>
<dbReference type="GO" id="GO:0016740">
    <property type="term" value="F:transferase activity"/>
    <property type="evidence" value="ECO:0007669"/>
    <property type="project" value="UniProtKB-KW"/>
</dbReference>